<evidence type="ECO:0000256" key="1">
    <source>
        <dbReference type="ARBA" id="ARBA00004651"/>
    </source>
</evidence>
<dbReference type="AlphaFoldDB" id="A0A7I8D8G5"/>
<dbReference type="InterPro" id="IPR052049">
    <property type="entry name" value="Electron_transfer_protein"/>
</dbReference>
<dbReference type="InterPro" id="IPR005614">
    <property type="entry name" value="NrfD-like"/>
</dbReference>
<dbReference type="PANTHER" id="PTHR34856">
    <property type="entry name" value="PROTEIN NRFD"/>
    <property type="match status" value="1"/>
</dbReference>
<evidence type="ECO:0000256" key="5">
    <source>
        <dbReference type="ARBA" id="ARBA00022989"/>
    </source>
</evidence>
<feature type="transmembrane region" description="Helical" evidence="7">
    <location>
        <begin position="54"/>
        <end position="73"/>
    </location>
</feature>
<evidence type="ECO:0000256" key="3">
    <source>
        <dbReference type="ARBA" id="ARBA00022475"/>
    </source>
</evidence>
<keyword evidence="5 7" id="KW-1133">Transmembrane helix</keyword>
<name>A0A7I8D8G5_9BACL</name>
<evidence type="ECO:0000313" key="8">
    <source>
        <dbReference type="EMBL" id="BCJ86375.1"/>
    </source>
</evidence>
<sequence>MPVNPYDYFTHQVTSPAWHWEIVWYFFFAGIAAGTYITSTIAQLAGSKNDLQGVIRGYLIGFPVILICGILLVTDLDSPTRFLHMLWYPRENIPMFKAHSPMSVGGWVVGLFGAFSFIGFLYALVKMEKIKTPWLVKLTSFFHESAFSKLFLIIGMLCGFYLGTYTGVLANTSQLPGWTASPLLPVLFLASGMSAGMALMLLVTPKKSELNEYKHKLERADKYMVILELVALALFLITLGQWAGKVTTGFYGFLLWVGVVLIGLLLPLLLKWKPNLLGHRTTLVSSLLILVGGYVLRYVVIMGPQSGYFGF</sequence>
<dbReference type="GO" id="GO:0005886">
    <property type="term" value="C:plasma membrane"/>
    <property type="evidence" value="ECO:0007669"/>
    <property type="project" value="UniProtKB-SubCell"/>
</dbReference>
<keyword evidence="9" id="KW-1185">Reference proteome</keyword>
<protein>
    <submittedName>
        <fullName evidence="8">Polysulfide reductase</fullName>
    </submittedName>
</protein>
<keyword evidence="6 7" id="KW-0472">Membrane</keyword>
<keyword evidence="4 7" id="KW-0812">Transmembrane</keyword>
<evidence type="ECO:0000256" key="4">
    <source>
        <dbReference type="ARBA" id="ARBA00022692"/>
    </source>
</evidence>
<comment type="subcellular location">
    <subcellularLocation>
        <location evidence="1">Cell membrane</location>
        <topology evidence="1">Multi-pass membrane protein</topology>
    </subcellularLocation>
</comment>
<feature type="transmembrane region" description="Helical" evidence="7">
    <location>
        <begin position="22"/>
        <end position="42"/>
    </location>
</feature>
<feature type="transmembrane region" description="Helical" evidence="7">
    <location>
        <begin position="104"/>
        <end position="125"/>
    </location>
</feature>
<feature type="transmembrane region" description="Helical" evidence="7">
    <location>
        <begin position="250"/>
        <end position="270"/>
    </location>
</feature>
<feature type="transmembrane region" description="Helical" evidence="7">
    <location>
        <begin position="146"/>
        <end position="163"/>
    </location>
</feature>
<dbReference type="EMBL" id="AP023366">
    <property type="protein sequence ID" value="BCJ86375.1"/>
    <property type="molecule type" value="Genomic_DNA"/>
</dbReference>
<accession>A0A7I8D8G5</accession>
<dbReference type="Pfam" id="PF03916">
    <property type="entry name" value="NrfD"/>
    <property type="match status" value="1"/>
</dbReference>
<feature type="transmembrane region" description="Helical" evidence="7">
    <location>
        <begin position="282"/>
        <end position="301"/>
    </location>
</feature>
<organism evidence="8 9">
    <name type="scientific">Effusibacillus dendaii</name>
    <dbReference type="NCBI Taxonomy" id="2743772"/>
    <lineage>
        <taxon>Bacteria</taxon>
        <taxon>Bacillati</taxon>
        <taxon>Bacillota</taxon>
        <taxon>Bacilli</taxon>
        <taxon>Bacillales</taxon>
        <taxon>Alicyclobacillaceae</taxon>
        <taxon>Effusibacillus</taxon>
    </lineage>
</organism>
<evidence type="ECO:0000256" key="6">
    <source>
        <dbReference type="ARBA" id="ARBA00023136"/>
    </source>
</evidence>
<dbReference type="PANTHER" id="PTHR34856:SF2">
    <property type="entry name" value="PROTEIN NRFD"/>
    <property type="match status" value="1"/>
</dbReference>
<feature type="transmembrane region" description="Helical" evidence="7">
    <location>
        <begin position="223"/>
        <end position="244"/>
    </location>
</feature>
<dbReference type="RefSeq" id="WP_200760386.1">
    <property type="nucleotide sequence ID" value="NZ_AP023366.1"/>
</dbReference>
<comment type="similarity">
    <text evidence="2">Belongs to the NrfD family.</text>
</comment>
<evidence type="ECO:0000256" key="2">
    <source>
        <dbReference type="ARBA" id="ARBA00008929"/>
    </source>
</evidence>
<dbReference type="Gene3D" id="1.20.1630.10">
    <property type="entry name" value="Formate dehydrogenase/DMSO reductase domain"/>
    <property type="match status" value="1"/>
</dbReference>
<dbReference type="KEGG" id="eff:skT53_13600"/>
<gene>
    <name evidence="8" type="ORF">skT53_13600</name>
</gene>
<evidence type="ECO:0000313" key="9">
    <source>
        <dbReference type="Proteomes" id="UP000593802"/>
    </source>
</evidence>
<feature type="transmembrane region" description="Helical" evidence="7">
    <location>
        <begin position="183"/>
        <end position="203"/>
    </location>
</feature>
<evidence type="ECO:0000256" key="7">
    <source>
        <dbReference type="SAM" id="Phobius"/>
    </source>
</evidence>
<proteinExistence type="inferred from homology"/>
<dbReference type="Proteomes" id="UP000593802">
    <property type="component" value="Chromosome"/>
</dbReference>
<reference evidence="8 9" key="1">
    <citation type="submission" date="2020-08" db="EMBL/GenBank/DDBJ databases">
        <title>Complete Genome Sequence of Effusibacillus dendaii Strain skT53, Isolated from Farmland soil.</title>
        <authorList>
            <person name="Konishi T."/>
            <person name="Kawasaki H."/>
        </authorList>
    </citation>
    <scope>NUCLEOTIDE SEQUENCE [LARGE SCALE GENOMIC DNA]</scope>
    <source>
        <strain evidence="9">skT53</strain>
    </source>
</reference>
<keyword evidence="3" id="KW-1003">Cell membrane</keyword>